<evidence type="ECO:0000256" key="6">
    <source>
        <dbReference type="HAMAP-Rule" id="MF_00197"/>
    </source>
</evidence>
<feature type="binding site" evidence="6">
    <location>
        <position position="157"/>
    </location>
    <ligand>
        <name>substrate</name>
    </ligand>
</feature>
<dbReference type="GO" id="GO:0005829">
    <property type="term" value="C:cytosol"/>
    <property type="evidence" value="ECO:0007669"/>
    <property type="project" value="TreeGrafter"/>
</dbReference>
<feature type="binding site" evidence="6">
    <location>
        <position position="44"/>
    </location>
    <ligand>
        <name>substrate</name>
    </ligand>
</feature>
<comment type="function">
    <text evidence="6">Catalyzes the stereoinversion of LL-2,6-diaminopimelate (L,L-DAP) to meso-diaminopimelate (meso-DAP), a precursor of L-lysine and an essential component of the bacterial peptidoglycan.</text>
</comment>
<comment type="similarity">
    <text evidence="1 6">Belongs to the diaminopimelate epimerase family.</text>
</comment>
<evidence type="ECO:0000313" key="8">
    <source>
        <dbReference type="EMBL" id="QCI26557.1"/>
    </source>
</evidence>
<keyword evidence="4 6" id="KW-0457">Lysine biosynthesis</keyword>
<dbReference type="PANTHER" id="PTHR31689:SF0">
    <property type="entry name" value="DIAMINOPIMELATE EPIMERASE"/>
    <property type="match status" value="1"/>
</dbReference>
<feature type="site" description="Important for dimerization" evidence="6">
    <location>
        <position position="269"/>
    </location>
</feature>
<dbReference type="OrthoDB" id="9805408at2"/>
<dbReference type="EMBL" id="CP032998">
    <property type="protein sequence ID" value="QCI26557.1"/>
    <property type="molecule type" value="Genomic_DNA"/>
</dbReference>
<sequence length="275" mass="31579">MFFSKMHGLGNDFVIINKINQNFYFSKNTIYKLANRHTGIGFDQLLIIEKPKNVKYDFYYRIFNSNGLEVNQCGNGARCFAYFVYFKKITSKKKIILQTKTNILYITIHNENNIEVNMGKPSFYPHQIPILFPNILKKYSIKINNTIIKFGAIYIGNPHCVIIVNDINTYPVHTMGRLLSKHYLFPDHINVNFIQIINSNHIFLRVYERGVGETQACGSGACASVVIGIMWKLLDSEVQVTLPGGNLKILWTGSLQDYIYMIGPAKHVYDGQIYV</sequence>
<comment type="catalytic activity">
    <reaction evidence="6">
        <text>(2S,6S)-2,6-diaminopimelate = meso-2,6-diaminopimelate</text>
        <dbReference type="Rhea" id="RHEA:15393"/>
        <dbReference type="ChEBI" id="CHEBI:57609"/>
        <dbReference type="ChEBI" id="CHEBI:57791"/>
        <dbReference type="EC" id="5.1.1.7"/>
    </reaction>
</comment>
<dbReference type="NCBIfam" id="TIGR00652">
    <property type="entry name" value="DapF"/>
    <property type="match status" value="1"/>
</dbReference>
<accession>A0A4D6Y9X3</accession>
<evidence type="ECO:0000256" key="1">
    <source>
        <dbReference type="ARBA" id="ARBA00010219"/>
    </source>
</evidence>
<organism evidence="8 9">
    <name type="scientific">Buchnera aphidicola</name>
    <name type="common">Stegophylla sp.</name>
    <dbReference type="NCBI Taxonomy" id="2315800"/>
    <lineage>
        <taxon>Bacteria</taxon>
        <taxon>Pseudomonadati</taxon>
        <taxon>Pseudomonadota</taxon>
        <taxon>Gammaproteobacteria</taxon>
        <taxon>Enterobacterales</taxon>
        <taxon>Erwiniaceae</taxon>
        <taxon>Buchnera</taxon>
    </lineage>
</organism>
<keyword evidence="5 6" id="KW-0413">Isomerase</keyword>
<feature type="binding site" evidence="6">
    <location>
        <begin position="208"/>
        <end position="209"/>
    </location>
    <ligand>
        <name>substrate</name>
    </ligand>
</feature>
<dbReference type="Proteomes" id="UP000298636">
    <property type="component" value="Chromosome"/>
</dbReference>
<dbReference type="EC" id="5.1.1.7" evidence="6 7"/>
<dbReference type="FunFam" id="3.10.310.10:FF:000001">
    <property type="entry name" value="Diaminopimelate epimerase"/>
    <property type="match status" value="1"/>
</dbReference>
<feature type="active site" description="Proton acceptor" evidence="6">
    <location>
        <position position="217"/>
    </location>
</feature>
<feature type="binding site" evidence="6">
    <location>
        <position position="190"/>
    </location>
    <ligand>
        <name>substrate</name>
    </ligand>
</feature>
<feature type="binding site" evidence="6">
    <location>
        <position position="64"/>
    </location>
    <ligand>
        <name>substrate</name>
    </ligand>
</feature>
<name>A0A4D6Y9X3_9GAMM</name>
<feature type="binding site" evidence="6">
    <location>
        <begin position="218"/>
        <end position="219"/>
    </location>
    <ligand>
        <name>substrate</name>
    </ligand>
</feature>
<feature type="binding site" evidence="6">
    <location>
        <position position="11"/>
    </location>
    <ligand>
        <name>substrate</name>
    </ligand>
</feature>
<dbReference type="AlphaFoldDB" id="A0A4D6Y9X3"/>
<comment type="subcellular location">
    <subcellularLocation>
        <location evidence="6">Cytoplasm</location>
    </subcellularLocation>
</comment>
<dbReference type="InterPro" id="IPR001653">
    <property type="entry name" value="DAP_epimerase_DapF"/>
</dbReference>
<gene>
    <name evidence="6" type="primary">dapF</name>
    <name evidence="8" type="ORF">D9V79_01890</name>
</gene>
<dbReference type="Gene3D" id="3.10.310.10">
    <property type="entry name" value="Diaminopimelate Epimerase, Chain A, domain 1"/>
    <property type="match status" value="2"/>
</dbReference>
<dbReference type="UniPathway" id="UPA00034">
    <property type="reaction ID" value="UER00025"/>
</dbReference>
<feature type="site" description="Could be important to modulate the pK values of the two catalytic cysteine residues" evidence="6">
    <location>
        <position position="208"/>
    </location>
</feature>
<keyword evidence="3 6" id="KW-0028">Amino-acid biosynthesis</keyword>
<dbReference type="GO" id="GO:0008837">
    <property type="term" value="F:diaminopimelate epimerase activity"/>
    <property type="evidence" value="ECO:0007669"/>
    <property type="project" value="UniProtKB-UniRule"/>
</dbReference>
<feature type="binding site" evidence="6">
    <location>
        <begin position="74"/>
        <end position="75"/>
    </location>
    <ligand>
        <name>substrate</name>
    </ligand>
</feature>
<protein>
    <recommendedName>
        <fullName evidence="6 7">Diaminopimelate epimerase</fullName>
        <shortName evidence="6">DAP epimerase</shortName>
        <ecNumber evidence="6 7">5.1.1.7</ecNumber>
    </recommendedName>
    <alternativeName>
        <fullName evidence="6">PLP-independent amino acid racemase</fullName>
    </alternativeName>
</protein>
<proteinExistence type="inferred from homology"/>
<dbReference type="SUPFAM" id="SSF54506">
    <property type="entry name" value="Diaminopimelate epimerase-like"/>
    <property type="match status" value="2"/>
</dbReference>
<dbReference type="Pfam" id="PF01678">
    <property type="entry name" value="DAP_epimerase"/>
    <property type="match status" value="2"/>
</dbReference>
<evidence type="ECO:0000256" key="4">
    <source>
        <dbReference type="ARBA" id="ARBA00023154"/>
    </source>
</evidence>
<dbReference type="PANTHER" id="PTHR31689">
    <property type="entry name" value="DIAMINOPIMELATE EPIMERASE, CHLOROPLASTIC"/>
    <property type="match status" value="1"/>
</dbReference>
<feature type="active site" description="Proton donor" evidence="6">
    <location>
        <position position="73"/>
    </location>
</feature>
<comment type="pathway">
    <text evidence="6">Amino-acid biosynthesis; L-lysine biosynthesis via DAP pathway; DL-2,6-diaminopimelate from LL-2,6-diaminopimelate: step 1/1.</text>
</comment>
<keyword evidence="9" id="KW-1185">Reference proteome</keyword>
<dbReference type="HAMAP" id="MF_00197">
    <property type="entry name" value="DAP_epimerase"/>
    <property type="match status" value="1"/>
</dbReference>
<evidence type="ECO:0000256" key="5">
    <source>
        <dbReference type="ARBA" id="ARBA00023235"/>
    </source>
</evidence>
<dbReference type="GO" id="GO:0009089">
    <property type="term" value="P:lysine biosynthetic process via diaminopimelate"/>
    <property type="evidence" value="ECO:0007669"/>
    <property type="project" value="UniProtKB-UniRule"/>
</dbReference>
<evidence type="ECO:0000256" key="2">
    <source>
        <dbReference type="ARBA" id="ARBA00022490"/>
    </source>
</evidence>
<reference evidence="8 9" key="1">
    <citation type="submission" date="2018-10" db="EMBL/GenBank/DDBJ databases">
        <title>Comparative functional genomics of the obligate endosymbiont Buchnera aphidicola.</title>
        <authorList>
            <person name="Chong R.A."/>
        </authorList>
    </citation>
    <scope>NUCLEOTIDE SEQUENCE [LARGE SCALE GENOMIC DNA]</scope>
    <source>
        <strain evidence="8 9">Ssp</strain>
    </source>
</reference>
<evidence type="ECO:0000256" key="3">
    <source>
        <dbReference type="ARBA" id="ARBA00022605"/>
    </source>
</evidence>
<keyword evidence="2 6" id="KW-0963">Cytoplasm</keyword>
<evidence type="ECO:0000313" key="9">
    <source>
        <dbReference type="Proteomes" id="UP000298636"/>
    </source>
</evidence>
<feature type="site" description="Could be important to modulate the pK values of the two catalytic cysteine residues" evidence="6">
    <location>
        <position position="159"/>
    </location>
</feature>
<comment type="subunit">
    <text evidence="6">Homodimer.</text>
</comment>
<dbReference type="RefSeq" id="WP_158352190.1">
    <property type="nucleotide sequence ID" value="NZ_CP032998.1"/>
</dbReference>
<evidence type="ECO:0000256" key="7">
    <source>
        <dbReference type="NCBIfam" id="TIGR00652"/>
    </source>
</evidence>